<dbReference type="PROSITE" id="PS51217">
    <property type="entry name" value="UVRD_HELICASE_CTER"/>
    <property type="match status" value="1"/>
</dbReference>
<evidence type="ECO:0000256" key="7">
    <source>
        <dbReference type="ARBA" id="ARBA00023235"/>
    </source>
</evidence>
<comment type="catalytic activity">
    <reaction evidence="11">
        <text>ATP + H2O = ADP + phosphate + H(+)</text>
        <dbReference type="Rhea" id="RHEA:13065"/>
        <dbReference type="ChEBI" id="CHEBI:15377"/>
        <dbReference type="ChEBI" id="CHEBI:15378"/>
        <dbReference type="ChEBI" id="CHEBI:30616"/>
        <dbReference type="ChEBI" id="CHEBI:43474"/>
        <dbReference type="ChEBI" id="CHEBI:456216"/>
        <dbReference type="EC" id="5.6.2.4"/>
    </reaction>
</comment>
<comment type="similarity">
    <text evidence="1">Belongs to the helicase family. UvrD subfamily.</text>
</comment>
<feature type="binding site" evidence="12">
    <location>
        <begin position="52"/>
        <end position="59"/>
    </location>
    <ligand>
        <name>ATP</name>
        <dbReference type="ChEBI" id="CHEBI:30616"/>
    </ligand>
</feature>
<dbReference type="Proteomes" id="UP000223759">
    <property type="component" value="Unassembled WGS sequence"/>
</dbReference>
<evidence type="ECO:0000256" key="11">
    <source>
        <dbReference type="ARBA" id="ARBA00048988"/>
    </source>
</evidence>
<keyword evidence="2 12" id="KW-0547">Nucleotide-binding</keyword>
<dbReference type="Gene3D" id="3.40.50.300">
    <property type="entry name" value="P-loop containing nucleotide triphosphate hydrolases"/>
    <property type="match status" value="2"/>
</dbReference>
<keyword evidence="5 12" id="KW-0067">ATP-binding</keyword>
<dbReference type="NCBIfam" id="TIGR01075">
    <property type="entry name" value="uvrD"/>
    <property type="match status" value="1"/>
</dbReference>
<reference evidence="15 16" key="1">
    <citation type="submission" date="2017-01" db="EMBL/GenBank/DDBJ databases">
        <authorList>
            <person name="Mah S.A."/>
            <person name="Swanson W.J."/>
            <person name="Moy G.W."/>
            <person name="Vacquier V.D."/>
        </authorList>
    </citation>
    <scope>NUCLEOTIDE SEQUENCE [LARGE SCALE GENOMIC DNA]</scope>
    <source>
        <strain evidence="15 16">M9</strain>
    </source>
</reference>
<dbReference type="GO" id="GO:0043138">
    <property type="term" value="F:3'-5' DNA helicase activity"/>
    <property type="evidence" value="ECO:0007669"/>
    <property type="project" value="UniProtKB-EC"/>
</dbReference>
<evidence type="ECO:0000256" key="1">
    <source>
        <dbReference type="ARBA" id="ARBA00009922"/>
    </source>
</evidence>
<evidence type="ECO:0000259" key="13">
    <source>
        <dbReference type="PROSITE" id="PS51198"/>
    </source>
</evidence>
<dbReference type="EC" id="5.6.2.4" evidence="9"/>
<dbReference type="InterPro" id="IPR005753">
    <property type="entry name" value="DNA_helicase_ATP-dep_UvrD"/>
</dbReference>
<dbReference type="Gene3D" id="1.10.10.160">
    <property type="match status" value="1"/>
</dbReference>
<dbReference type="Gene3D" id="1.10.486.10">
    <property type="entry name" value="PCRA, domain 4"/>
    <property type="match status" value="1"/>
</dbReference>
<dbReference type="GO" id="GO:0016887">
    <property type="term" value="F:ATP hydrolysis activity"/>
    <property type="evidence" value="ECO:0007669"/>
    <property type="project" value="RHEA"/>
</dbReference>
<dbReference type="GO" id="GO:0009314">
    <property type="term" value="P:response to radiation"/>
    <property type="evidence" value="ECO:0007669"/>
    <property type="project" value="UniProtKB-ARBA"/>
</dbReference>
<evidence type="ECO:0000256" key="3">
    <source>
        <dbReference type="ARBA" id="ARBA00022801"/>
    </source>
</evidence>
<dbReference type="EMBL" id="FTPK01000002">
    <property type="protein sequence ID" value="SIT69295.1"/>
    <property type="molecule type" value="Genomic_DNA"/>
</dbReference>
<evidence type="ECO:0000256" key="2">
    <source>
        <dbReference type="ARBA" id="ARBA00022741"/>
    </source>
</evidence>
<dbReference type="GO" id="GO:0000725">
    <property type="term" value="P:recombinational repair"/>
    <property type="evidence" value="ECO:0007669"/>
    <property type="project" value="TreeGrafter"/>
</dbReference>
<name>A0A1R3VWD2_9GAMM</name>
<evidence type="ECO:0000313" key="16">
    <source>
        <dbReference type="Proteomes" id="UP000223759"/>
    </source>
</evidence>
<dbReference type="Pfam" id="PF13361">
    <property type="entry name" value="UvrD_C"/>
    <property type="match status" value="1"/>
</dbReference>
<evidence type="ECO:0000313" key="15">
    <source>
        <dbReference type="EMBL" id="SIT69295.1"/>
    </source>
</evidence>
<keyword evidence="6" id="KW-0238">DNA-binding</keyword>
<evidence type="ECO:0000259" key="14">
    <source>
        <dbReference type="PROSITE" id="PS51217"/>
    </source>
</evidence>
<dbReference type="PANTHER" id="PTHR11070">
    <property type="entry name" value="UVRD / RECB / PCRA DNA HELICASE FAMILY MEMBER"/>
    <property type="match status" value="1"/>
</dbReference>
<protein>
    <recommendedName>
        <fullName evidence="9">DNA 3'-5' helicase</fullName>
        <ecNumber evidence="9">5.6.2.4</ecNumber>
    </recommendedName>
    <alternativeName>
        <fullName evidence="10">DNA 3'-5' helicase II</fullName>
    </alternativeName>
</protein>
<keyword evidence="3 12" id="KW-0378">Hydrolase</keyword>
<gene>
    <name evidence="15" type="ORF">SAMN05216526_1050</name>
</gene>
<evidence type="ECO:0000256" key="12">
    <source>
        <dbReference type="PROSITE-ProRule" id="PRU00560"/>
    </source>
</evidence>
<dbReference type="GO" id="GO:0005829">
    <property type="term" value="C:cytosol"/>
    <property type="evidence" value="ECO:0007669"/>
    <property type="project" value="TreeGrafter"/>
</dbReference>
<comment type="catalytic activity">
    <reaction evidence="8">
        <text>Couples ATP hydrolysis with the unwinding of duplex DNA by translocating in the 3'-5' direction.</text>
        <dbReference type="EC" id="5.6.2.4"/>
    </reaction>
</comment>
<accession>A0A1R3VWD2</accession>
<dbReference type="InterPro" id="IPR013986">
    <property type="entry name" value="DExx_box_DNA_helicase_dom_sf"/>
</dbReference>
<keyword evidence="7" id="KW-0413">Isomerase</keyword>
<dbReference type="FunFam" id="1.10.486.10:FF:000003">
    <property type="entry name" value="ATP-dependent DNA helicase"/>
    <property type="match status" value="1"/>
</dbReference>
<dbReference type="GO" id="GO:0005524">
    <property type="term" value="F:ATP binding"/>
    <property type="evidence" value="ECO:0007669"/>
    <property type="project" value="UniProtKB-UniRule"/>
</dbReference>
<dbReference type="CDD" id="cd18807">
    <property type="entry name" value="SF1_C_UvrD"/>
    <property type="match status" value="1"/>
</dbReference>
<dbReference type="InterPro" id="IPR027417">
    <property type="entry name" value="P-loop_NTPase"/>
</dbReference>
<evidence type="ECO:0000256" key="6">
    <source>
        <dbReference type="ARBA" id="ARBA00023125"/>
    </source>
</evidence>
<evidence type="ECO:0000256" key="4">
    <source>
        <dbReference type="ARBA" id="ARBA00022806"/>
    </source>
</evidence>
<evidence type="ECO:0000256" key="5">
    <source>
        <dbReference type="ARBA" id="ARBA00022840"/>
    </source>
</evidence>
<keyword evidence="16" id="KW-1185">Reference proteome</keyword>
<proteinExistence type="inferred from homology"/>
<dbReference type="PROSITE" id="PS51198">
    <property type="entry name" value="UVRD_HELICASE_ATP_BIND"/>
    <property type="match status" value="1"/>
</dbReference>
<evidence type="ECO:0000256" key="9">
    <source>
        <dbReference type="ARBA" id="ARBA00034808"/>
    </source>
</evidence>
<dbReference type="GO" id="GO:0006260">
    <property type="term" value="P:DNA replication"/>
    <property type="evidence" value="ECO:0007669"/>
    <property type="project" value="InterPro"/>
</dbReference>
<feature type="domain" description="UvrD-like helicase ATP-binding" evidence="13">
    <location>
        <begin position="31"/>
        <end position="309"/>
    </location>
</feature>
<dbReference type="CDD" id="cd17932">
    <property type="entry name" value="DEXQc_UvrD"/>
    <property type="match status" value="1"/>
</dbReference>
<dbReference type="AlphaFoldDB" id="A0A1R3VWD2"/>
<dbReference type="PANTHER" id="PTHR11070:SF2">
    <property type="entry name" value="ATP-DEPENDENT DNA HELICASE SRS2"/>
    <property type="match status" value="1"/>
</dbReference>
<dbReference type="Pfam" id="PF00580">
    <property type="entry name" value="UvrD-helicase"/>
    <property type="match status" value="1"/>
</dbReference>
<organism evidence="15 16">
    <name type="scientific">Ectothiorhodosinus mongolicus</name>
    <dbReference type="NCBI Taxonomy" id="233100"/>
    <lineage>
        <taxon>Bacteria</taxon>
        <taxon>Pseudomonadati</taxon>
        <taxon>Pseudomonadota</taxon>
        <taxon>Gammaproteobacteria</taxon>
        <taxon>Chromatiales</taxon>
        <taxon>Ectothiorhodospiraceae</taxon>
        <taxon>Ectothiorhodosinus</taxon>
    </lineage>
</organism>
<dbReference type="STRING" id="233100.SAMN05216526_1050"/>
<dbReference type="InterPro" id="IPR000212">
    <property type="entry name" value="DNA_helicase_UvrD/REP"/>
</dbReference>
<dbReference type="InterPro" id="IPR014017">
    <property type="entry name" value="DNA_helicase_UvrD-like_C"/>
</dbReference>
<keyword evidence="4 12" id="KW-0347">Helicase</keyword>
<evidence type="ECO:0000256" key="8">
    <source>
        <dbReference type="ARBA" id="ARBA00034617"/>
    </source>
</evidence>
<dbReference type="NCBIfam" id="NF008743">
    <property type="entry name" value="PRK11773.1"/>
    <property type="match status" value="1"/>
</dbReference>
<dbReference type="FunFam" id="1.10.10.160:FF:000001">
    <property type="entry name" value="ATP-dependent DNA helicase"/>
    <property type="match status" value="1"/>
</dbReference>
<sequence>MTRKCPCSGSGQIFRMGFATLPRMDVSAILDGLNEAQREAVASPCSPVLVLAGAGSGKTRVLVHRIAWLVEVEGLSPHSVLAVTFTNKAAHEMRGRLENLLALPPQGLWVGTFHGLSHRLLRMHWREAGLPEAFQILDSEDQLRLVKRVLKSLDLDEARWPPRQIQWFINGRKDEGIRSTHMQDSGDPVSRQMIRIYSAYEAACRRAGVVDFAELMLRSLELLRDTPALLEHYRERFRHILVDEFQDSNAIQYAWLRLLAGAKTPVFAVGDDDQSIYGWRGARVEHIRQFTRDFPGAQTVRLEQNYRSTQNILSAANALIRHNDSRLGKELWTAGKAGEPITLYGAFNEYDEARFVTEQLNTWHHQGGRFSEVAILYRSNAQSRVFEETLIGQQIPYRVYGGLRFFERAEIKDALAYLRLLASKDDDTAFERVVNQPSRGLGERTVALLRDHARQADCSLWSAAKTLLSQGGLTARAGNALQSFLQLIEQMSQTCLTLPLHEQADHAIQHSGLRDHYAAEKGENAQARLDNLDELISAARGFRVETVESADEPTSPLTAFLSHAALEAGEGEANAWEDCVQLMTLHSAKGLEFPLVFLVGMEEGLFPHRMSAEEPGRLEEERRLAYVGITRARQRLVMCYAETRRLHGRETFNAPSRFIGELPEELLEDVRPRASLRRPYSAAQTESAATYTEPTLGFSLGSRVRHQKFGEGIVTDYEGRGNAARVQVQFSDAGSKWLVLAYAGLESL</sequence>
<dbReference type="SUPFAM" id="SSF52540">
    <property type="entry name" value="P-loop containing nucleoside triphosphate hydrolases"/>
    <property type="match status" value="1"/>
</dbReference>
<feature type="domain" description="UvrD-like helicase C-terminal" evidence="14">
    <location>
        <begin position="310"/>
        <end position="590"/>
    </location>
</feature>
<evidence type="ECO:0000256" key="10">
    <source>
        <dbReference type="ARBA" id="ARBA00034923"/>
    </source>
</evidence>
<dbReference type="InterPro" id="IPR014016">
    <property type="entry name" value="UvrD-like_ATP-bd"/>
</dbReference>
<dbReference type="GO" id="GO:0033202">
    <property type="term" value="C:DNA helicase complex"/>
    <property type="evidence" value="ECO:0007669"/>
    <property type="project" value="TreeGrafter"/>
</dbReference>
<dbReference type="GO" id="GO:0003677">
    <property type="term" value="F:DNA binding"/>
    <property type="evidence" value="ECO:0007669"/>
    <property type="project" value="UniProtKB-KW"/>
</dbReference>
<dbReference type="Pfam" id="PF21196">
    <property type="entry name" value="PcrA_UvrD_tudor"/>
    <property type="match status" value="1"/>
</dbReference>